<keyword evidence="8" id="KW-0472">Membrane</keyword>
<dbReference type="PANTHER" id="PTHR43711:SF1">
    <property type="entry name" value="HISTIDINE KINASE 1"/>
    <property type="match status" value="1"/>
</dbReference>
<evidence type="ECO:0000256" key="6">
    <source>
        <dbReference type="ARBA" id="ARBA00022777"/>
    </source>
</evidence>
<dbReference type="Gene3D" id="3.30.565.10">
    <property type="entry name" value="Histidine kinase-like ATPase, C-terminal domain"/>
    <property type="match status" value="1"/>
</dbReference>
<keyword evidence="8" id="KW-1133">Transmembrane helix</keyword>
<dbReference type="InterPro" id="IPR003594">
    <property type="entry name" value="HATPase_dom"/>
</dbReference>
<dbReference type="InterPro" id="IPR005467">
    <property type="entry name" value="His_kinase_dom"/>
</dbReference>
<proteinExistence type="predicted"/>
<accession>A0ABV5ZP66</accession>
<comment type="catalytic activity">
    <reaction evidence="1">
        <text>ATP + protein L-histidine = ADP + protein N-phospho-L-histidine.</text>
        <dbReference type="EC" id="2.7.13.3"/>
    </reaction>
</comment>
<dbReference type="InterPro" id="IPR036890">
    <property type="entry name" value="HATPase_C_sf"/>
</dbReference>
<dbReference type="CDD" id="cd00082">
    <property type="entry name" value="HisKA"/>
    <property type="match status" value="1"/>
</dbReference>
<feature type="transmembrane region" description="Helical" evidence="8">
    <location>
        <begin position="42"/>
        <end position="65"/>
    </location>
</feature>
<dbReference type="PANTHER" id="PTHR43711">
    <property type="entry name" value="TWO-COMPONENT HISTIDINE KINASE"/>
    <property type="match status" value="1"/>
</dbReference>
<feature type="transmembrane region" description="Helical" evidence="8">
    <location>
        <begin position="12"/>
        <end position="30"/>
    </location>
</feature>
<evidence type="ECO:0000256" key="5">
    <source>
        <dbReference type="ARBA" id="ARBA00022679"/>
    </source>
</evidence>
<evidence type="ECO:0000256" key="7">
    <source>
        <dbReference type="ARBA" id="ARBA00023012"/>
    </source>
</evidence>
<dbReference type="SMART" id="SM00387">
    <property type="entry name" value="HATPase_c"/>
    <property type="match status" value="1"/>
</dbReference>
<dbReference type="Proteomes" id="UP001589693">
    <property type="component" value="Unassembled WGS sequence"/>
</dbReference>
<dbReference type="EC" id="2.7.13.3" evidence="3"/>
<sequence>MSPVLADVPWMALIALACSVPVAALGTALLHRLRRGSLTVSMAVLVLVPLAAALAGIIGICGFMYTQQTQAALVVCGLVALITVPVALLLGRSMSRHSVWEREARDRERAAERSRRELVSWISHDLRTPLAGIQVMTEALADGVVADPGEVRDYVLRVRGETERLSGMVDDLFELSRINAGEVRPRREPVPLRDVVEEALSAEQPHATRSGVRLHAEALTWPVALGGERELGRVLRNLLNNAIRHTRRGGTVAVRAGLADDHAWLTVEDECGGIPAPDLERVFDVAFRGAAARTPGESGAGLGLPIAKGLVTALGGTITVVNHGPGCRFHLVLRAAGVGAGGSDPVTAPH</sequence>
<dbReference type="Gene3D" id="1.10.287.130">
    <property type="match status" value="1"/>
</dbReference>
<dbReference type="InterPro" id="IPR036097">
    <property type="entry name" value="HisK_dim/P_sf"/>
</dbReference>
<feature type="domain" description="Histidine kinase" evidence="9">
    <location>
        <begin position="121"/>
        <end position="337"/>
    </location>
</feature>
<evidence type="ECO:0000256" key="8">
    <source>
        <dbReference type="SAM" id="Phobius"/>
    </source>
</evidence>
<dbReference type="GO" id="GO:0016301">
    <property type="term" value="F:kinase activity"/>
    <property type="evidence" value="ECO:0007669"/>
    <property type="project" value="UniProtKB-KW"/>
</dbReference>
<evidence type="ECO:0000313" key="11">
    <source>
        <dbReference type="Proteomes" id="UP001589693"/>
    </source>
</evidence>
<keyword evidence="8" id="KW-0812">Transmembrane</keyword>
<keyword evidence="11" id="KW-1185">Reference proteome</keyword>
<comment type="subcellular location">
    <subcellularLocation>
        <location evidence="2">Cell membrane</location>
    </subcellularLocation>
</comment>
<evidence type="ECO:0000256" key="4">
    <source>
        <dbReference type="ARBA" id="ARBA00022553"/>
    </source>
</evidence>
<keyword evidence="7" id="KW-0902">Two-component regulatory system</keyword>
<dbReference type="SMART" id="SM00388">
    <property type="entry name" value="HisKA"/>
    <property type="match status" value="1"/>
</dbReference>
<dbReference type="EMBL" id="JBHLZU010000002">
    <property type="protein sequence ID" value="MFB9902661.1"/>
    <property type="molecule type" value="Genomic_DNA"/>
</dbReference>
<dbReference type="SUPFAM" id="SSF47384">
    <property type="entry name" value="Homodimeric domain of signal transducing histidine kinase"/>
    <property type="match status" value="1"/>
</dbReference>
<dbReference type="InterPro" id="IPR050736">
    <property type="entry name" value="Sensor_HK_Regulatory"/>
</dbReference>
<evidence type="ECO:0000256" key="2">
    <source>
        <dbReference type="ARBA" id="ARBA00004236"/>
    </source>
</evidence>
<dbReference type="Pfam" id="PF00512">
    <property type="entry name" value="HisKA"/>
    <property type="match status" value="1"/>
</dbReference>
<dbReference type="InterPro" id="IPR003661">
    <property type="entry name" value="HisK_dim/P_dom"/>
</dbReference>
<dbReference type="SUPFAM" id="SSF55874">
    <property type="entry name" value="ATPase domain of HSP90 chaperone/DNA topoisomerase II/histidine kinase"/>
    <property type="match status" value="1"/>
</dbReference>
<feature type="transmembrane region" description="Helical" evidence="8">
    <location>
        <begin position="71"/>
        <end position="90"/>
    </location>
</feature>
<dbReference type="InterPro" id="IPR004358">
    <property type="entry name" value="Sig_transdc_His_kin-like_C"/>
</dbReference>
<name>A0ABV5ZP66_9PSEU</name>
<dbReference type="PROSITE" id="PS50109">
    <property type="entry name" value="HIS_KIN"/>
    <property type="match status" value="1"/>
</dbReference>
<gene>
    <name evidence="10" type="ORF">ACFFQA_01785</name>
</gene>
<evidence type="ECO:0000256" key="3">
    <source>
        <dbReference type="ARBA" id="ARBA00012438"/>
    </source>
</evidence>
<protein>
    <recommendedName>
        <fullName evidence="3">histidine kinase</fullName>
        <ecNumber evidence="3">2.7.13.3</ecNumber>
    </recommendedName>
</protein>
<dbReference type="RefSeq" id="WP_377849736.1">
    <property type="nucleotide sequence ID" value="NZ_JBHLZU010000002.1"/>
</dbReference>
<evidence type="ECO:0000259" key="9">
    <source>
        <dbReference type="PROSITE" id="PS50109"/>
    </source>
</evidence>
<evidence type="ECO:0000256" key="1">
    <source>
        <dbReference type="ARBA" id="ARBA00000085"/>
    </source>
</evidence>
<organism evidence="10 11">
    <name type="scientific">Allokutzneria oryzae</name>
    <dbReference type="NCBI Taxonomy" id="1378989"/>
    <lineage>
        <taxon>Bacteria</taxon>
        <taxon>Bacillati</taxon>
        <taxon>Actinomycetota</taxon>
        <taxon>Actinomycetes</taxon>
        <taxon>Pseudonocardiales</taxon>
        <taxon>Pseudonocardiaceae</taxon>
        <taxon>Allokutzneria</taxon>
    </lineage>
</organism>
<comment type="caution">
    <text evidence="10">The sequence shown here is derived from an EMBL/GenBank/DDBJ whole genome shotgun (WGS) entry which is preliminary data.</text>
</comment>
<dbReference type="PRINTS" id="PR00344">
    <property type="entry name" value="BCTRLSENSOR"/>
</dbReference>
<dbReference type="CDD" id="cd00075">
    <property type="entry name" value="HATPase"/>
    <property type="match status" value="1"/>
</dbReference>
<keyword evidence="5" id="KW-0808">Transferase</keyword>
<dbReference type="Pfam" id="PF02518">
    <property type="entry name" value="HATPase_c"/>
    <property type="match status" value="1"/>
</dbReference>
<keyword evidence="6 10" id="KW-0418">Kinase</keyword>
<reference evidence="10 11" key="1">
    <citation type="submission" date="2024-09" db="EMBL/GenBank/DDBJ databases">
        <authorList>
            <person name="Sun Q."/>
            <person name="Mori K."/>
        </authorList>
    </citation>
    <scope>NUCLEOTIDE SEQUENCE [LARGE SCALE GENOMIC DNA]</scope>
    <source>
        <strain evidence="10 11">TBRC 7907</strain>
    </source>
</reference>
<evidence type="ECO:0000313" key="10">
    <source>
        <dbReference type="EMBL" id="MFB9902661.1"/>
    </source>
</evidence>
<keyword evidence="4" id="KW-0597">Phosphoprotein</keyword>